<dbReference type="InterPro" id="IPR014347">
    <property type="entry name" value="Tautomerase/MIF_sf"/>
</dbReference>
<organism evidence="1 2">
    <name type="scientific">Alterisphingorhabdus coralli</name>
    <dbReference type="NCBI Taxonomy" id="3071408"/>
    <lineage>
        <taxon>Bacteria</taxon>
        <taxon>Pseudomonadati</taxon>
        <taxon>Pseudomonadota</taxon>
        <taxon>Alphaproteobacteria</taxon>
        <taxon>Sphingomonadales</taxon>
        <taxon>Sphingomonadaceae</taxon>
        <taxon>Alterisphingorhabdus (ex Yan et al. 2024)</taxon>
    </lineage>
</organism>
<keyword evidence="2" id="KW-1185">Reference proteome</keyword>
<dbReference type="Gene3D" id="3.30.429.10">
    <property type="entry name" value="Macrophage Migration Inhibitory Factor"/>
    <property type="match status" value="2"/>
</dbReference>
<evidence type="ECO:0000313" key="1">
    <source>
        <dbReference type="EMBL" id="WOE76388.1"/>
    </source>
</evidence>
<accession>A0AA97FAV3</accession>
<sequence>MPLITVDYPNGKFSPEQRDELAEAMTRIILQIEGGADTPEGRSIAWVKFNEIESHDWYIGGDNGTAFEGAAGKFLVELNVPEGSMDQERKSQCHQAIFKALTEATGTTGIEDAARSIFIQIVEWPEGHLASNGKTSSLLGIAKHAGIPADHPLLAFPRAYFDAKDRLYDLANYPDKTAGRAIVRY</sequence>
<protein>
    <recommendedName>
        <fullName evidence="3">4-oxalocrotonate tautomerase</fullName>
    </recommendedName>
</protein>
<proteinExistence type="predicted"/>
<evidence type="ECO:0000313" key="2">
    <source>
        <dbReference type="Proteomes" id="UP001302429"/>
    </source>
</evidence>
<evidence type="ECO:0008006" key="3">
    <source>
        <dbReference type="Google" id="ProtNLM"/>
    </source>
</evidence>
<name>A0AA97FAV3_9SPHN</name>
<dbReference type="SUPFAM" id="SSF55331">
    <property type="entry name" value="Tautomerase/MIF"/>
    <property type="match status" value="1"/>
</dbReference>
<reference evidence="1 2" key="1">
    <citation type="submission" date="2023-10" db="EMBL/GenBank/DDBJ databases">
        <title>Complete genome sequence of a Sphingomonadaceae bacterium.</title>
        <authorList>
            <person name="Yan C."/>
        </authorList>
    </citation>
    <scope>NUCLEOTIDE SEQUENCE [LARGE SCALE GENOMIC DNA]</scope>
    <source>
        <strain evidence="1 2">SCSIO 66989</strain>
    </source>
</reference>
<dbReference type="AlphaFoldDB" id="A0AA97FAV3"/>
<dbReference type="Proteomes" id="UP001302429">
    <property type="component" value="Chromosome"/>
</dbReference>
<dbReference type="RefSeq" id="WP_317084070.1">
    <property type="nucleotide sequence ID" value="NZ_CP136594.1"/>
</dbReference>
<dbReference type="EMBL" id="CP136594">
    <property type="protein sequence ID" value="WOE76388.1"/>
    <property type="molecule type" value="Genomic_DNA"/>
</dbReference>
<gene>
    <name evidence="1" type="ORF">RB602_06655</name>
</gene>
<dbReference type="KEGG" id="acoa:RB602_06655"/>